<evidence type="ECO:0000256" key="9">
    <source>
        <dbReference type="ARBA" id="ARBA00023049"/>
    </source>
</evidence>
<dbReference type="InterPro" id="IPR041489">
    <property type="entry name" value="PDZ_6"/>
</dbReference>
<dbReference type="PANTHER" id="PTHR42837">
    <property type="entry name" value="REGULATOR OF SIGMA-E PROTEASE RSEP"/>
    <property type="match status" value="1"/>
</dbReference>
<feature type="domain" description="PDZ" evidence="13">
    <location>
        <begin position="244"/>
        <end position="287"/>
    </location>
</feature>
<comment type="subcellular location">
    <subcellularLocation>
        <location evidence="2">Membrane</location>
        <topology evidence="2">Multi-pass membrane protein</topology>
    </subcellularLocation>
</comment>
<dbReference type="Proteomes" id="UP000824133">
    <property type="component" value="Unassembled WGS sequence"/>
</dbReference>
<evidence type="ECO:0000256" key="11">
    <source>
        <dbReference type="SAM" id="Phobius"/>
    </source>
</evidence>
<reference evidence="14" key="1">
    <citation type="journal article" date="2021" name="PeerJ">
        <title>Extensive microbial diversity within the chicken gut microbiome revealed by metagenomics and culture.</title>
        <authorList>
            <person name="Gilroy R."/>
            <person name="Ravi A."/>
            <person name="Getino M."/>
            <person name="Pursley I."/>
            <person name="Horton D.L."/>
            <person name="Alikhan N.F."/>
            <person name="Baker D."/>
            <person name="Gharbi K."/>
            <person name="Hall N."/>
            <person name="Watson M."/>
            <person name="Adriaenssens E.M."/>
            <person name="Foster-Nyarko E."/>
            <person name="Jarju S."/>
            <person name="Secka A."/>
            <person name="Antonio M."/>
            <person name="Oren A."/>
            <person name="Chaudhuri R.R."/>
            <person name="La Ragione R."/>
            <person name="Hildebrand F."/>
            <person name="Pallen M.J."/>
        </authorList>
    </citation>
    <scope>NUCLEOTIDE SEQUENCE</scope>
    <source>
        <strain evidence="14">ChiHjej10B9-743</strain>
    </source>
</reference>
<feature type="transmembrane region" description="Helical" evidence="11">
    <location>
        <begin position="431"/>
        <end position="451"/>
    </location>
</feature>
<evidence type="ECO:0000256" key="6">
    <source>
        <dbReference type="ARBA" id="ARBA00022801"/>
    </source>
</evidence>
<keyword evidence="4 14" id="KW-0645">Protease</keyword>
<keyword evidence="6" id="KW-0378">Hydrolase</keyword>
<keyword evidence="5 11" id="KW-0812">Transmembrane</keyword>
<dbReference type="GO" id="GO:0006508">
    <property type="term" value="P:proteolysis"/>
    <property type="evidence" value="ECO:0007669"/>
    <property type="project" value="UniProtKB-KW"/>
</dbReference>
<dbReference type="CDD" id="cd05709">
    <property type="entry name" value="S2P-M50"/>
    <property type="match status" value="1"/>
</dbReference>
<feature type="transmembrane region" description="Helical" evidence="11">
    <location>
        <begin position="6"/>
        <end position="24"/>
    </location>
</feature>
<comment type="caution">
    <text evidence="14">The sequence shown here is derived from an EMBL/GenBank/DDBJ whole genome shotgun (WGS) entry which is preliminary data.</text>
</comment>
<evidence type="ECO:0000256" key="10">
    <source>
        <dbReference type="ARBA" id="ARBA00023136"/>
    </source>
</evidence>
<evidence type="ECO:0000256" key="1">
    <source>
        <dbReference type="ARBA" id="ARBA00001947"/>
    </source>
</evidence>
<dbReference type="GO" id="GO:0004222">
    <property type="term" value="F:metalloendopeptidase activity"/>
    <property type="evidence" value="ECO:0007669"/>
    <property type="project" value="InterPro"/>
</dbReference>
<evidence type="ECO:0000256" key="8">
    <source>
        <dbReference type="ARBA" id="ARBA00022989"/>
    </source>
</evidence>
<evidence type="ECO:0000256" key="5">
    <source>
        <dbReference type="ARBA" id="ARBA00022692"/>
    </source>
</evidence>
<dbReference type="Pfam" id="PF02163">
    <property type="entry name" value="Peptidase_M50"/>
    <property type="match status" value="1"/>
</dbReference>
<name>A0A9D1ZCH9_9ACTN</name>
<protein>
    <submittedName>
        <fullName evidence="14">Site-2 protease family protein</fullName>
    </submittedName>
</protein>
<evidence type="ECO:0000256" key="3">
    <source>
        <dbReference type="ARBA" id="ARBA00007931"/>
    </source>
</evidence>
<evidence type="ECO:0000256" key="4">
    <source>
        <dbReference type="ARBA" id="ARBA00022670"/>
    </source>
</evidence>
<feature type="transmembrane region" description="Helical" evidence="11">
    <location>
        <begin position="210"/>
        <end position="233"/>
    </location>
</feature>
<keyword evidence="8 11" id="KW-1133">Transmembrane helix</keyword>
<comment type="similarity">
    <text evidence="3">Belongs to the peptidase M50B family.</text>
</comment>
<dbReference type="AlphaFoldDB" id="A0A9D1ZCH9"/>
<keyword evidence="7" id="KW-0862">Zinc</keyword>
<evidence type="ECO:0000259" key="13">
    <source>
        <dbReference type="Pfam" id="PF17820"/>
    </source>
</evidence>
<proteinExistence type="inferred from homology"/>
<dbReference type="Pfam" id="PF17820">
    <property type="entry name" value="PDZ_6"/>
    <property type="match status" value="1"/>
</dbReference>
<evidence type="ECO:0000313" key="14">
    <source>
        <dbReference type="EMBL" id="HIY80319.1"/>
    </source>
</evidence>
<evidence type="ECO:0000256" key="2">
    <source>
        <dbReference type="ARBA" id="ARBA00004141"/>
    </source>
</evidence>
<comment type="cofactor">
    <cofactor evidence="1">
        <name>Zn(2+)</name>
        <dbReference type="ChEBI" id="CHEBI:29105"/>
    </cofactor>
</comment>
<feature type="transmembrane region" description="Helical" evidence="11">
    <location>
        <begin position="384"/>
        <end position="404"/>
    </location>
</feature>
<dbReference type="SUPFAM" id="SSF50156">
    <property type="entry name" value="PDZ domain-like"/>
    <property type="match status" value="1"/>
</dbReference>
<dbReference type="PANTHER" id="PTHR42837:SF2">
    <property type="entry name" value="MEMBRANE METALLOPROTEASE ARASP2, CHLOROPLASTIC-RELATED"/>
    <property type="match status" value="1"/>
</dbReference>
<keyword evidence="10 11" id="KW-0472">Membrane</keyword>
<organism evidence="14 15">
    <name type="scientific">Candidatus Olsenella excrementavium</name>
    <dbReference type="NCBI Taxonomy" id="2838709"/>
    <lineage>
        <taxon>Bacteria</taxon>
        <taxon>Bacillati</taxon>
        <taxon>Actinomycetota</taxon>
        <taxon>Coriobacteriia</taxon>
        <taxon>Coriobacteriales</taxon>
        <taxon>Atopobiaceae</taxon>
        <taxon>Olsenella</taxon>
    </lineage>
</organism>
<dbReference type="GO" id="GO:0016020">
    <property type="term" value="C:membrane"/>
    <property type="evidence" value="ECO:0007669"/>
    <property type="project" value="UniProtKB-SubCell"/>
</dbReference>
<dbReference type="InterPro" id="IPR036034">
    <property type="entry name" value="PDZ_sf"/>
</dbReference>
<gene>
    <name evidence="14" type="ORF">IAA42_07815</name>
</gene>
<dbReference type="Gene3D" id="2.30.42.10">
    <property type="match status" value="1"/>
</dbReference>
<dbReference type="InterPro" id="IPR008915">
    <property type="entry name" value="Peptidase_M50"/>
</dbReference>
<evidence type="ECO:0000313" key="15">
    <source>
        <dbReference type="Proteomes" id="UP000824133"/>
    </source>
</evidence>
<keyword evidence="9" id="KW-0482">Metalloprotease</keyword>
<feature type="domain" description="Peptidase M50" evidence="12">
    <location>
        <begin position="14"/>
        <end position="445"/>
    </location>
</feature>
<accession>A0A9D1ZCH9</accession>
<evidence type="ECO:0000256" key="7">
    <source>
        <dbReference type="ARBA" id="ARBA00022833"/>
    </source>
</evidence>
<dbReference type="EMBL" id="DXCP01000056">
    <property type="protein sequence ID" value="HIY80319.1"/>
    <property type="molecule type" value="Genomic_DNA"/>
</dbReference>
<sequence>MSGLLNVVWVVFWGVLVLSVLVFVHEGGHYLAARAFHVRATEFFLGLPCRFKLSRKSAKVGTEFGVTPLLLGGYTRICGMESAEDELLAPALELVMRRGRIRAQEVADSLGIDLDHAYDLLVTLNDWAAIRPYYDSERGESPSQSTYPEAFETVRRDASLLTEYDRGHDFAADGTSDPGLPRETGMSPDEFLAHERRRTYQGVGFLKRCAMLLAGPLVNVLLAFVIVTGAIVVRGVDYVSDVNVIGSVTEGSFADTAGIEAGDVLTIVDGTSVATWTEVVGALDGPLSEGRDFALTYERDGVSHDVIIDLPDGEPTELLGIGATVATYHPTLPEAASATFGYVGQVASAVVQLIQPQHTMEVLDQSSSVVGIAVMTSEAASSGVYELALIVAAISMSLGFMNLLPIPPFDGGKILIELIQLVIRRPLPQRAIVILSYVGMAFILFVFIVVLRNDVVRLVLG</sequence>
<dbReference type="InterPro" id="IPR004387">
    <property type="entry name" value="Pept_M50_Zn"/>
</dbReference>
<reference evidence="14" key="2">
    <citation type="submission" date="2021-04" db="EMBL/GenBank/DDBJ databases">
        <authorList>
            <person name="Gilroy R."/>
        </authorList>
    </citation>
    <scope>NUCLEOTIDE SEQUENCE</scope>
    <source>
        <strain evidence="14">ChiHjej10B9-743</strain>
    </source>
</reference>
<evidence type="ECO:0000259" key="12">
    <source>
        <dbReference type="Pfam" id="PF02163"/>
    </source>
</evidence>